<dbReference type="Proteomes" id="UP000282106">
    <property type="component" value="Unassembled WGS sequence"/>
</dbReference>
<evidence type="ECO:0000313" key="3">
    <source>
        <dbReference type="Proteomes" id="UP000282106"/>
    </source>
</evidence>
<protein>
    <submittedName>
        <fullName evidence="2">Peptidase</fullName>
    </submittedName>
</protein>
<keyword evidence="3" id="KW-1185">Reference proteome</keyword>
<evidence type="ECO:0000313" key="2">
    <source>
        <dbReference type="EMBL" id="ROH89682.1"/>
    </source>
</evidence>
<feature type="transmembrane region" description="Helical" evidence="1">
    <location>
        <begin position="196"/>
        <end position="215"/>
    </location>
</feature>
<reference evidence="2 3" key="1">
    <citation type="submission" date="2018-10" db="EMBL/GenBank/DDBJ databases">
        <authorList>
            <person name="Chen W.-M."/>
        </authorList>
    </citation>
    <scope>NUCLEOTIDE SEQUENCE [LARGE SCALE GENOMIC DNA]</scope>
    <source>
        <strain evidence="2 3">THS-13</strain>
    </source>
</reference>
<feature type="transmembrane region" description="Helical" evidence="1">
    <location>
        <begin position="25"/>
        <end position="47"/>
    </location>
</feature>
<dbReference type="Pfam" id="PF16357">
    <property type="entry name" value="PepSY_TM_like_2"/>
    <property type="match status" value="1"/>
</dbReference>
<name>A0A3N0VAK1_9GAMM</name>
<feature type="transmembrane region" description="Helical" evidence="1">
    <location>
        <begin position="166"/>
        <end position="190"/>
    </location>
</feature>
<keyword evidence="1" id="KW-0812">Transmembrane</keyword>
<dbReference type="PANTHER" id="PTHR40115:SF1">
    <property type="entry name" value="INNER MEMBRANE PROTEIN WITH PEPSY TM HELIX"/>
    <property type="match status" value="1"/>
</dbReference>
<dbReference type="PANTHER" id="PTHR40115">
    <property type="entry name" value="INNER MEMBRANE PROTEIN WITH PEPSY TM HELIX"/>
    <property type="match status" value="1"/>
</dbReference>
<evidence type="ECO:0000256" key="1">
    <source>
        <dbReference type="SAM" id="Phobius"/>
    </source>
</evidence>
<comment type="caution">
    <text evidence="2">The sequence shown here is derived from an EMBL/GenBank/DDBJ whole genome shotgun (WGS) entry which is preliminary data.</text>
</comment>
<dbReference type="AlphaFoldDB" id="A0A3N0VAK1"/>
<dbReference type="EMBL" id="RJVO01000004">
    <property type="protein sequence ID" value="ROH89682.1"/>
    <property type="molecule type" value="Genomic_DNA"/>
</dbReference>
<sequence>MSMSNPTPAAGGGARIRFLRKLRAIHGWIGLWGALMGLGMGISGILLNHRNILPLPVTLLEKSSVQLPVPVEARATPQQLATWLQSEHGVPARNEPGIKVEKAGKVLFDGRELEIPERWLLSFAEPRRNYSAEYYPGAGLVKLDKQDAGLLGTLTRLHKGSGANALWVLLIDTIGGALILLSLSGLMLWTRLEWPRTSGLVVGLGGIGLAAVWFLKFGL</sequence>
<organism evidence="2 3">
    <name type="scientific">Stagnimonas aquatica</name>
    <dbReference type="NCBI Taxonomy" id="2689987"/>
    <lineage>
        <taxon>Bacteria</taxon>
        <taxon>Pseudomonadati</taxon>
        <taxon>Pseudomonadota</taxon>
        <taxon>Gammaproteobacteria</taxon>
        <taxon>Nevskiales</taxon>
        <taxon>Nevskiaceae</taxon>
        <taxon>Stagnimonas</taxon>
    </lineage>
</organism>
<accession>A0A3N0VAK1</accession>
<keyword evidence="1" id="KW-1133">Transmembrane helix</keyword>
<dbReference type="InterPro" id="IPR032307">
    <property type="entry name" value="PepSY_TM-like_2"/>
</dbReference>
<dbReference type="InParanoid" id="A0A3N0VAK1"/>
<proteinExistence type="predicted"/>
<gene>
    <name evidence="2" type="ORF">ED208_11205</name>
</gene>
<keyword evidence="1" id="KW-0472">Membrane</keyword>